<name>A0ABD3QRU4_9STRA</name>
<evidence type="ECO:0000256" key="8">
    <source>
        <dbReference type="ARBA" id="ARBA00022991"/>
    </source>
</evidence>
<sequence length="1071" mass="121014">MAAPHKTIHDSADYAVQVTPLSCAREPIHIVNRIQPCGTLLVVDADLRIVQCSTNAVEFLPADFDVAGLRGDDAASEEKLVQLLDAIIGSPLSLLLQADAVDKVRAVVLGAPGVPDVMGDTGDPASAMSSPGEVQAAALIGTNTNSGAVRTFLVRTQGSLSLGRRSCMVTQSGEHFLLEIEEQEQPHEDREKASPEDQEDTMLFMQSIAHELRKCWSIEEMAALVCSRIMTETPYDRGMVYRFDPADDSGEVIYETTRWDARQCCRDDSFLGLRFPASDIPRQARELFMKNTLRFVYDVDGKDYPLYPSKIKIDVLDGEEKYTDLSMCRLRGSSYIHLCLTIAFASTIDLSKEYLRNMKVTSSLVIAIIVNKRLWGLYSFHGYRHPIRPSAKTRFLCEMSSVMTSIVMESLTRKNEQSSLMNIDETMSHLKELSLFALMNTPKHSKQLFEELGVDLISFRMTDEEDNSQVFTYSNSDPAVEVSADAFHCLQDTYGQVCDDYGVVFVNETKTNKALGSLHTIAFYRFQGGNGLDVLLSRKAVVELVEWGGDPEKALQDDGILSPRSSFASFVKGHLKKGKPWDDADKQKVRRFVERLEKYRSTEVFEKQSKAIECLGQERKDLIKDQKENLDFFAFMAHELRTPFHGVLGSLEAMREDPTLANNHLLNNAFMCGKNMIRILDDILLVAKGSYSLNIKEAAVDVSQFLRETVADMQYFAYMEGVSVRVRNEDTNLAPQLVSDFPRIRQVVHNLISNAIKFSQDDIHVELLERRTFPEVLTFWKTYTSIYAHHEPRLKDFAVPTLDGIDDKVSEVDKDILWMIISVIDRGIGIQADDLLKLGTAFTQLSQGCQKKFQGTGLGVTISNMILNALHGKMIVFSTPDYGSCFTFALPVKRGNRQIVEEENPFTQSKESAQLRKEQLQAEFESFTHNNGLKRTPRLLVVDDSTINRKICSRKIKQLLPAVEITECASGLRCIEEYEHDYNNIIGIFLDFHMPGMDGDEVARKIRDFEKMQVDLKRTVWIVGYTADILDESRNFLIEAGMNNVMPKPEPMHAFEEELRTMIRRAENLRK</sequence>
<dbReference type="InterPro" id="IPR005467">
    <property type="entry name" value="His_kinase_dom"/>
</dbReference>
<evidence type="ECO:0000256" key="9">
    <source>
        <dbReference type="ARBA" id="ARBA00023170"/>
    </source>
</evidence>
<keyword evidence="4 10" id="KW-0597">Phosphoprotein</keyword>
<dbReference type="AlphaFoldDB" id="A0ABD3QRU4"/>
<dbReference type="InterPro" id="IPR013654">
    <property type="entry name" value="PAS_2"/>
</dbReference>
<dbReference type="Gene3D" id="1.10.287.130">
    <property type="match status" value="1"/>
</dbReference>
<evidence type="ECO:0000259" key="11">
    <source>
        <dbReference type="PROSITE" id="PS50046"/>
    </source>
</evidence>
<evidence type="ECO:0000259" key="12">
    <source>
        <dbReference type="PROSITE" id="PS50109"/>
    </source>
</evidence>
<evidence type="ECO:0000259" key="13">
    <source>
        <dbReference type="PROSITE" id="PS50110"/>
    </source>
</evidence>
<evidence type="ECO:0000256" key="5">
    <source>
        <dbReference type="ARBA" id="ARBA00022606"/>
    </source>
</evidence>
<dbReference type="InterPro" id="IPR036097">
    <property type="entry name" value="HisK_dim/P_sf"/>
</dbReference>
<dbReference type="PANTHER" id="PTHR43047">
    <property type="entry name" value="TWO-COMPONENT HISTIDINE PROTEIN KINASE"/>
    <property type="match status" value="1"/>
</dbReference>
<keyword evidence="15" id="KW-1185">Reference proteome</keyword>
<evidence type="ECO:0000256" key="2">
    <source>
        <dbReference type="ARBA" id="ARBA00012438"/>
    </source>
</evidence>
<dbReference type="InterPro" id="IPR004358">
    <property type="entry name" value="Sig_transdc_His_kin-like_C"/>
</dbReference>
<dbReference type="Gene3D" id="3.30.565.10">
    <property type="entry name" value="Histidine kinase-like ATPase, C-terminal domain"/>
    <property type="match status" value="1"/>
</dbReference>
<keyword evidence="3" id="KW-0600">Photoreceptor protein</keyword>
<comment type="caution">
    <text evidence="14">The sequence shown here is derived from an EMBL/GenBank/DDBJ whole genome shotgun (WGS) entry which is preliminary data.</text>
</comment>
<comment type="catalytic activity">
    <reaction evidence="1">
        <text>ATP + protein L-histidine = ADP + protein N-phospho-L-histidine.</text>
        <dbReference type="EC" id="2.7.13.3"/>
    </reaction>
</comment>
<dbReference type="CDD" id="cd00082">
    <property type="entry name" value="HisKA"/>
    <property type="match status" value="1"/>
</dbReference>
<dbReference type="Gene3D" id="3.30.450.40">
    <property type="match status" value="1"/>
</dbReference>
<dbReference type="InterPro" id="IPR036890">
    <property type="entry name" value="HATPase_C_sf"/>
</dbReference>
<feature type="domain" description="Phytochrome chromophore attachment site" evidence="11">
    <location>
        <begin position="217"/>
        <end position="402"/>
    </location>
</feature>
<dbReference type="InterPro" id="IPR016132">
    <property type="entry name" value="Phyto_chromo_attachment"/>
</dbReference>
<keyword evidence="6" id="KW-0808">Transferase</keyword>
<dbReference type="InterPro" id="IPR003594">
    <property type="entry name" value="HATPase_dom"/>
</dbReference>
<dbReference type="PANTHER" id="PTHR43047:SF72">
    <property type="entry name" value="OSMOSENSING HISTIDINE PROTEIN KINASE SLN1"/>
    <property type="match status" value="1"/>
</dbReference>
<keyword evidence="7" id="KW-0418">Kinase</keyword>
<dbReference type="SMART" id="SM00387">
    <property type="entry name" value="HATPase_c"/>
    <property type="match status" value="1"/>
</dbReference>
<evidence type="ECO:0000256" key="1">
    <source>
        <dbReference type="ARBA" id="ARBA00000085"/>
    </source>
</evidence>
<evidence type="ECO:0000256" key="6">
    <source>
        <dbReference type="ARBA" id="ARBA00022679"/>
    </source>
</evidence>
<proteinExistence type="predicted"/>
<dbReference type="Pfam" id="PF00360">
    <property type="entry name" value="PHY"/>
    <property type="match status" value="1"/>
</dbReference>
<feature type="domain" description="Response regulatory" evidence="13">
    <location>
        <begin position="938"/>
        <end position="1063"/>
    </location>
</feature>
<dbReference type="EC" id="2.7.13.3" evidence="2"/>
<evidence type="ECO:0000256" key="3">
    <source>
        <dbReference type="ARBA" id="ARBA00022543"/>
    </source>
</evidence>
<dbReference type="InterPro" id="IPR035965">
    <property type="entry name" value="PAS-like_dom_sf"/>
</dbReference>
<dbReference type="PROSITE" id="PS50110">
    <property type="entry name" value="RESPONSE_REGULATORY"/>
    <property type="match status" value="1"/>
</dbReference>
<dbReference type="GO" id="GO:0000160">
    <property type="term" value="P:phosphorelay signal transduction system"/>
    <property type="evidence" value="ECO:0007669"/>
    <property type="project" value="UniProtKB-ARBA"/>
</dbReference>
<dbReference type="PRINTS" id="PR00344">
    <property type="entry name" value="BCTRLSENSOR"/>
</dbReference>
<dbReference type="Proteomes" id="UP001516023">
    <property type="component" value="Unassembled WGS sequence"/>
</dbReference>
<dbReference type="InterPro" id="IPR013515">
    <property type="entry name" value="Phytochrome_cen-reg"/>
</dbReference>
<dbReference type="PROSITE" id="PS50046">
    <property type="entry name" value="PHYTOCHROME_2"/>
    <property type="match status" value="1"/>
</dbReference>
<dbReference type="SUPFAM" id="SSF47384">
    <property type="entry name" value="Homodimeric domain of signal transducing histidine kinase"/>
    <property type="match status" value="1"/>
</dbReference>
<evidence type="ECO:0000313" key="15">
    <source>
        <dbReference type="Proteomes" id="UP001516023"/>
    </source>
</evidence>
<evidence type="ECO:0000256" key="10">
    <source>
        <dbReference type="PROSITE-ProRule" id="PRU00169"/>
    </source>
</evidence>
<dbReference type="GO" id="GO:0009881">
    <property type="term" value="F:photoreceptor activity"/>
    <property type="evidence" value="ECO:0007669"/>
    <property type="project" value="UniProtKB-KW"/>
</dbReference>
<evidence type="ECO:0000256" key="4">
    <source>
        <dbReference type="ARBA" id="ARBA00022553"/>
    </source>
</evidence>
<dbReference type="Pfam" id="PF00072">
    <property type="entry name" value="Response_reg"/>
    <property type="match status" value="1"/>
</dbReference>
<evidence type="ECO:0000313" key="14">
    <source>
        <dbReference type="EMBL" id="KAL3803124.1"/>
    </source>
</evidence>
<dbReference type="EMBL" id="JABMIG020000015">
    <property type="protein sequence ID" value="KAL3803124.1"/>
    <property type="molecule type" value="Genomic_DNA"/>
</dbReference>
<dbReference type="GO" id="GO:0004673">
    <property type="term" value="F:protein histidine kinase activity"/>
    <property type="evidence" value="ECO:0007669"/>
    <property type="project" value="UniProtKB-EC"/>
</dbReference>
<dbReference type="PROSITE" id="PS50109">
    <property type="entry name" value="HIS_KIN"/>
    <property type="match status" value="1"/>
</dbReference>
<reference evidence="14 15" key="1">
    <citation type="journal article" date="2020" name="G3 (Bethesda)">
        <title>Improved Reference Genome for Cyclotella cryptica CCMP332, a Model for Cell Wall Morphogenesis, Salinity Adaptation, and Lipid Production in Diatoms (Bacillariophyta).</title>
        <authorList>
            <person name="Roberts W.R."/>
            <person name="Downey K.M."/>
            <person name="Ruck E.C."/>
            <person name="Traller J.C."/>
            <person name="Alverson A.J."/>
        </authorList>
    </citation>
    <scope>NUCLEOTIDE SEQUENCE [LARGE SCALE GENOMIC DNA]</scope>
    <source>
        <strain evidence="14 15">CCMP332</strain>
    </source>
</reference>
<dbReference type="Pfam" id="PF00512">
    <property type="entry name" value="HisKA"/>
    <property type="match status" value="1"/>
</dbReference>
<dbReference type="InterPro" id="IPR011006">
    <property type="entry name" value="CheY-like_superfamily"/>
</dbReference>
<dbReference type="SUPFAM" id="SSF52172">
    <property type="entry name" value="CheY-like"/>
    <property type="match status" value="1"/>
</dbReference>
<dbReference type="Gene3D" id="3.30.450.20">
    <property type="entry name" value="PAS domain"/>
    <property type="match status" value="2"/>
</dbReference>
<dbReference type="InterPro" id="IPR003661">
    <property type="entry name" value="HisK_dim/P_dom"/>
</dbReference>
<dbReference type="Gene3D" id="3.30.450.270">
    <property type="match status" value="1"/>
</dbReference>
<dbReference type="SMART" id="SM00388">
    <property type="entry name" value="HisKA"/>
    <property type="match status" value="1"/>
</dbReference>
<dbReference type="Pfam" id="PF02518">
    <property type="entry name" value="HATPase_c"/>
    <property type="match status" value="1"/>
</dbReference>
<dbReference type="CDD" id="cd17546">
    <property type="entry name" value="REC_hyHK_CKI1_RcsC-like"/>
    <property type="match status" value="1"/>
</dbReference>
<feature type="domain" description="Histidine kinase" evidence="12">
    <location>
        <begin position="635"/>
        <end position="894"/>
    </location>
</feature>
<dbReference type="Gene3D" id="3.40.50.2300">
    <property type="match status" value="1"/>
</dbReference>
<keyword evidence="8" id="KW-0157">Chromophore</keyword>
<dbReference type="Pfam" id="PF08446">
    <property type="entry name" value="PAS_2"/>
    <property type="match status" value="1"/>
</dbReference>
<dbReference type="SUPFAM" id="SSF55874">
    <property type="entry name" value="ATPase domain of HSP90 chaperone/DNA topoisomerase II/histidine kinase"/>
    <property type="match status" value="1"/>
</dbReference>
<dbReference type="InterPro" id="IPR029016">
    <property type="entry name" value="GAF-like_dom_sf"/>
</dbReference>
<evidence type="ECO:0000256" key="7">
    <source>
        <dbReference type="ARBA" id="ARBA00022777"/>
    </source>
</evidence>
<protein>
    <recommendedName>
        <fullName evidence="2">histidine kinase</fullName>
        <ecNumber evidence="2">2.7.13.3</ecNumber>
    </recommendedName>
</protein>
<dbReference type="SMART" id="SM00448">
    <property type="entry name" value="REC"/>
    <property type="match status" value="1"/>
</dbReference>
<organism evidence="14 15">
    <name type="scientific">Cyclotella cryptica</name>
    <dbReference type="NCBI Taxonomy" id="29204"/>
    <lineage>
        <taxon>Eukaryota</taxon>
        <taxon>Sar</taxon>
        <taxon>Stramenopiles</taxon>
        <taxon>Ochrophyta</taxon>
        <taxon>Bacillariophyta</taxon>
        <taxon>Coscinodiscophyceae</taxon>
        <taxon>Thalassiosirophycidae</taxon>
        <taxon>Stephanodiscales</taxon>
        <taxon>Stephanodiscaceae</taxon>
        <taxon>Cyclotella</taxon>
    </lineage>
</organism>
<dbReference type="InterPro" id="IPR001789">
    <property type="entry name" value="Sig_transdc_resp-reg_receiver"/>
</dbReference>
<keyword evidence="5" id="KW-0716">Sensory transduction</keyword>
<feature type="modified residue" description="4-aspartylphosphate" evidence="10">
    <location>
        <position position="991"/>
    </location>
</feature>
<gene>
    <name evidence="14" type="ORF">HJC23_003399</name>
</gene>
<dbReference type="SUPFAM" id="SSF55781">
    <property type="entry name" value="GAF domain-like"/>
    <property type="match status" value="2"/>
</dbReference>
<dbReference type="InterPro" id="IPR043150">
    <property type="entry name" value="Phytochrome_PHY_sf"/>
</dbReference>
<dbReference type="SUPFAM" id="SSF55785">
    <property type="entry name" value="PYP-like sensor domain (PAS domain)"/>
    <property type="match status" value="1"/>
</dbReference>
<accession>A0ABD3QRU4</accession>
<keyword evidence="9" id="KW-0675">Receptor</keyword>